<dbReference type="OrthoDB" id="6921389at2759"/>
<dbReference type="KEGG" id="bor:COCMIDRAFT_82073"/>
<dbReference type="SFLD" id="SFLDS00005">
    <property type="entry name" value="Isoprenoid_Synthase_Type_I"/>
    <property type="match status" value="1"/>
</dbReference>
<evidence type="ECO:0000313" key="6">
    <source>
        <dbReference type="EMBL" id="EUC50502.1"/>
    </source>
</evidence>
<dbReference type="EC" id="2.5.1.29" evidence="1"/>
<dbReference type="eggNOG" id="KOG0777">
    <property type="taxonomic scope" value="Eukaryota"/>
</dbReference>
<dbReference type="GO" id="GO:0046165">
    <property type="term" value="P:alcohol biosynthetic process"/>
    <property type="evidence" value="ECO:0007669"/>
    <property type="project" value="UniProtKB-ARBA"/>
</dbReference>
<dbReference type="HOGENOM" id="CLU_014015_10_0_1"/>
<dbReference type="SUPFAM" id="SSF48576">
    <property type="entry name" value="Terpenoid synthases"/>
    <property type="match status" value="2"/>
</dbReference>
<dbReference type="GO" id="GO:0043386">
    <property type="term" value="P:mycotoxin biosynthetic process"/>
    <property type="evidence" value="ECO:0007669"/>
    <property type="project" value="UniProtKB-ARBA"/>
</dbReference>
<dbReference type="GO" id="GO:0008299">
    <property type="term" value="P:isoprenoid biosynthetic process"/>
    <property type="evidence" value="ECO:0007669"/>
    <property type="project" value="InterPro"/>
</dbReference>
<dbReference type="Pfam" id="PF00348">
    <property type="entry name" value="polyprenyl_synt"/>
    <property type="match status" value="1"/>
</dbReference>
<dbReference type="InterPro" id="IPR008949">
    <property type="entry name" value="Isoprenoid_synthase_dom_sf"/>
</dbReference>
<keyword evidence="3" id="KW-0479">Metal-binding</keyword>
<feature type="region of interest" description="Disordered" evidence="5">
    <location>
        <begin position="359"/>
        <end position="403"/>
    </location>
</feature>
<dbReference type="AlphaFoldDB" id="W6ZF81"/>
<dbReference type="PANTHER" id="PTHR12001:SF72">
    <property type="entry name" value="THIJ_PFPI FAMILY PROTEIN (AFU_ORTHOLOGUE AFUA_3G01210)-RELATED"/>
    <property type="match status" value="1"/>
</dbReference>
<dbReference type="PANTHER" id="PTHR12001">
    <property type="entry name" value="GERANYLGERANYL PYROPHOSPHATE SYNTHASE"/>
    <property type="match status" value="1"/>
</dbReference>
<dbReference type="GO" id="GO:0004311">
    <property type="term" value="F:geranylgeranyl diphosphate synthase activity"/>
    <property type="evidence" value="ECO:0007669"/>
    <property type="project" value="UniProtKB-EC"/>
</dbReference>
<dbReference type="RefSeq" id="XP_007683096.1">
    <property type="nucleotide sequence ID" value="XM_007684906.1"/>
</dbReference>
<evidence type="ECO:0000256" key="1">
    <source>
        <dbReference type="ARBA" id="ARBA00012382"/>
    </source>
</evidence>
<sequence>MSSHTSRELLYDVTSYTIPISNYDTHGLCRNFPVRRHKWEAETNAGCHEARSDWIKYIGPTVDFGNANPINGNLVAIALPLAKPERLSLITYVFEYGFLYDTILDLQQPEMSDHHNHSSHPEWKEWDSTNPVLGTAQIQAKIMMRLTSTDPACAERVLRAMRERAAISFLSKDREFSSLEDYLDFRVVDVSAPLSESLALFGMGLVLTEEEEAILDPIRRPWYRALTLANDYFSFEREYLELIESKELKTIKNAVWLHMKWYHVGIDLAKKMVLNMTRQYEDQFLESCAEFRRKDNPSEKLSLYLDVLTFMVSGNMVWNLNCPRYNPHVRYDPNAGLEDELTAKSMPTTLGINYEARLVPRENDDSNQASVARPDSAIGHSRRSSAETCLTSTGRTESTLNSHLSHSLRTSISSSRGLEQIVVIHPPKRVSLDSRYAKAPVDYIKSLPSGGARDTFINAFAIWFNVPSAAVSRIKSIGNRLHSASLILDDIEDGSGLRRGEPAAHAVFGVAQTINSGCYEFVRAMEEARQLGPDAIEIVLEELDELHVGQSYDLYWTQNSVCPSENEYLEMAKKKTGGLFRLIARLLLSCSTSKESNKHLVSDIEELVNLIGIQYQIRDDYQNLCSKDYAEKKGFCQDLDEGKFSFPLIHALSLQSEGTQLLRELLQRRRDTGHLSYEQKKLVLKQLDRTDSMTYTRETLKRLEGRVYKGVKRIEDATKMENWVLRALLQRLEV</sequence>
<dbReference type="InterPro" id="IPR033749">
    <property type="entry name" value="Polyprenyl_synt_CS"/>
</dbReference>
<dbReference type="Proteomes" id="UP000054032">
    <property type="component" value="Unassembled WGS sequence"/>
</dbReference>
<dbReference type="STRING" id="930090.W6ZF81"/>
<keyword evidence="2" id="KW-0808">Transferase</keyword>
<keyword evidence="7" id="KW-1185">Reference proteome</keyword>
<gene>
    <name evidence="6" type="ORF">COCMIDRAFT_82073</name>
</gene>
<dbReference type="GeneID" id="19125989"/>
<feature type="compositionally biased region" description="Polar residues" evidence="5">
    <location>
        <begin position="386"/>
        <end position="401"/>
    </location>
</feature>
<dbReference type="InterPro" id="IPR000092">
    <property type="entry name" value="Polyprenyl_synt"/>
</dbReference>
<dbReference type="Pfam" id="PF19086">
    <property type="entry name" value="Terpene_syn_C_2"/>
    <property type="match status" value="1"/>
</dbReference>
<dbReference type="EMBL" id="KI963923">
    <property type="protein sequence ID" value="EUC50502.1"/>
    <property type="molecule type" value="Genomic_DNA"/>
</dbReference>
<keyword evidence="4" id="KW-0460">Magnesium</keyword>
<protein>
    <recommendedName>
        <fullName evidence="1">geranylgeranyl diphosphate synthase</fullName>
        <ecNumber evidence="1">2.5.1.29</ecNumber>
    </recommendedName>
</protein>
<name>W6ZF81_COCMI</name>
<evidence type="ECO:0000313" key="7">
    <source>
        <dbReference type="Proteomes" id="UP000054032"/>
    </source>
</evidence>
<reference evidence="6 7" key="1">
    <citation type="journal article" date="2013" name="PLoS Genet.">
        <title>Comparative genome structure, secondary metabolite, and effector coding capacity across Cochliobolus pathogens.</title>
        <authorList>
            <person name="Condon B.J."/>
            <person name="Leng Y."/>
            <person name="Wu D."/>
            <person name="Bushley K.E."/>
            <person name="Ohm R.A."/>
            <person name="Otillar R."/>
            <person name="Martin J."/>
            <person name="Schackwitz W."/>
            <person name="Grimwood J."/>
            <person name="MohdZainudin N."/>
            <person name="Xue C."/>
            <person name="Wang R."/>
            <person name="Manning V.A."/>
            <person name="Dhillon B."/>
            <person name="Tu Z.J."/>
            <person name="Steffenson B.J."/>
            <person name="Salamov A."/>
            <person name="Sun H."/>
            <person name="Lowry S."/>
            <person name="LaButti K."/>
            <person name="Han J."/>
            <person name="Copeland A."/>
            <person name="Lindquist E."/>
            <person name="Barry K."/>
            <person name="Schmutz J."/>
            <person name="Baker S.E."/>
            <person name="Ciuffetti L.M."/>
            <person name="Grigoriev I.V."/>
            <person name="Zhong S."/>
            <person name="Turgeon B.G."/>
        </authorList>
    </citation>
    <scope>NUCLEOTIDE SEQUENCE [LARGE SCALE GENOMIC DNA]</scope>
    <source>
        <strain evidence="6 7">ATCC 44560</strain>
    </source>
</reference>
<evidence type="ECO:0000256" key="3">
    <source>
        <dbReference type="ARBA" id="ARBA00022723"/>
    </source>
</evidence>
<proteinExistence type="predicted"/>
<dbReference type="PROSITE" id="PS00723">
    <property type="entry name" value="POLYPRENYL_SYNTHASE_1"/>
    <property type="match status" value="1"/>
</dbReference>
<accession>W6ZF81</accession>
<evidence type="ECO:0000256" key="5">
    <source>
        <dbReference type="SAM" id="MobiDB-lite"/>
    </source>
</evidence>
<organism evidence="6 7">
    <name type="scientific">Bipolaris oryzae ATCC 44560</name>
    <dbReference type="NCBI Taxonomy" id="930090"/>
    <lineage>
        <taxon>Eukaryota</taxon>
        <taxon>Fungi</taxon>
        <taxon>Dikarya</taxon>
        <taxon>Ascomycota</taxon>
        <taxon>Pezizomycotina</taxon>
        <taxon>Dothideomycetes</taxon>
        <taxon>Pleosporomycetidae</taxon>
        <taxon>Pleosporales</taxon>
        <taxon>Pleosporineae</taxon>
        <taxon>Pleosporaceae</taxon>
        <taxon>Bipolaris</taxon>
    </lineage>
</organism>
<dbReference type="PROSITE" id="PS00444">
    <property type="entry name" value="POLYPRENYL_SYNTHASE_2"/>
    <property type="match status" value="1"/>
</dbReference>
<evidence type="ECO:0000256" key="4">
    <source>
        <dbReference type="ARBA" id="ARBA00022842"/>
    </source>
</evidence>
<dbReference type="GO" id="GO:0046872">
    <property type="term" value="F:metal ion binding"/>
    <property type="evidence" value="ECO:0007669"/>
    <property type="project" value="UniProtKB-KW"/>
</dbReference>
<dbReference type="Gene3D" id="1.10.600.10">
    <property type="entry name" value="Farnesyl Diphosphate Synthase"/>
    <property type="match status" value="2"/>
</dbReference>
<evidence type="ECO:0000256" key="2">
    <source>
        <dbReference type="ARBA" id="ARBA00022679"/>
    </source>
</evidence>